<evidence type="ECO:0000256" key="1">
    <source>
        <dbReference type="SAM" id="MobiDB-lite"/>
    </source>
</evidence>
<feature type="region of interest" description="Disordered" evidence="1">
    <location>
        <begin position="1"/>
        <end position="37"/>
    </location>
</feature>
<name>A0A6A4SYQ2_SCOMX</name>
<accession>A0A6A4SYQ2</accession>
<feature type="compositionally biased region" description="Polar residues" evidence="1">
    <location>
        <begin position="19"/>
        <end position="36"/>
    </location>
</feature>
<dbReference type="Proteomes" id="UP000438429">
    <property type="component" value="Unassembled WGS sequence"/>
</dbReference>
<gene>
    <name evidence="2" type="ORF">F2P81_006274</name>
</gene>
<dbReference type="AlphaFoldDB" id="A0A6A4SYQ2"/>
<organism evidence="2 3">
    <name type="scientific">Scophthalmus maximus</name>
    <name type="common">Turbot</name>
    <name type="synonym">Psetta maxima</name>
    <dbReference type="NCBI Taxonomy" id="52904"/>
    <lineage>
        <taxon>Eukaryota</taxon>
        <taxon>Metazoa</taxon>
        <taxon>Chordata</taxon>
        <taxon>Craniata</taxon>
        <taxon>Vertebrata</taxon>
        <taxon>Euteleostomi</taxon>
        <taxon>Actinopterygii</taxon>
        <taxon>Neopterygii</taxon>
        <taxon>Teleostei</taxon>
        <taxon>Neoteleostei</taxon>
        <taxon>Acanthomorphata</taxon>
        <taxon>Carangaria</taxon>
        <taxon>Pleuronectiformes</taxon>
        <taxon>Pleuronectoidei</taxon>
        <taxon>Scophthalmidae</taxon>
        <taxon>Scophthalmus</taxon>
    </lineage>
</organism>
<evidence type="ECO:0000313" key="3">
    <source>
        <dbReference type="Proteomes" id="UP000438429"/>
    </source>
</evidence>
<protein>
    <submittedName>
        <fullName evidence="2">Uncharacterized protein</fullName>
    </submittedName>
</protein>
<comment type="caution">
    <text evidence="2">The sequence shown here is derived from an EMBL/GenBank/DDBJ whole genome shotgun (WGS) entry which is preliminary data.</text>
</comment>
<proteinExistence type="predicted"/>
<reference evidence="2 3" key="1">
    <citation type="submission" date="2019-06" db="EMBL/GenBank/DDBJ databases">
        <title>Draft genomes of female and male turbot (Scophthalmus maximus).</title>
        <authorList>
            <person name="Xu H."/>
            <person name="Xu X.-W."/>
            <person name="Shao C."/>
            <person name="Chen S."/>
        </authorList>
    </citation>
    <scope>NUCLEOTIDE SEQUENCE [LARGE SCALE GENOMIC DNA]</scope>
    <source>
        <strain evidence="2">Ysfricsl-2016a</strain>
        <tissue evidence="2">Blood</tissue>
    </source>
</reference>
<dbReference type="EMBL" id="VEVO01000006">
    <property type="protein sequence ID" value="KAF0040376.1"/>
    <property type="molecule type" value="Genomic_DNA"/>
</dbReference>
<evidence type="ECO:0000313" key="2">
    <source>
        <dbReference type="EMBL" id="KAF0040376.1"/>
    </source>
</evidence>
<sequence length="73" mass="8178">MTSYDPANRSDRVHVIQSDELSASPSHSALQRNGCQASPHVKGEHLLPHRAMASIHNSGTVLHRHYTKKLEFH</sequence>